<keyword evidence="1" id="KW-0472">Membrane</keyword>
<evidence type="ECO:0000313" key="3">
    <source>
        <dbReference type="Proteomes" id="UP000682802"/>
    </source>
</evidence>
<gene>
    <name evidence="2" type="ORF">KM029_07320</name>
</gene>
<name>A0ABX8GYW6_9BACT</name>
<evidence type="ECO:0000256" key="1">
    <source>
        <dbReference type="SAM" id="Phobius"/>
    </source>
</evidence>
<dbReference type="Proteomes" id="UP000682802">
    <property type="component" value="Chromosome 1"/>
</dbReference>
<sequence>MKTLESLSFQNIVMIEDYLEGKLSHLDNQRFLRNLTLDEELRQDFDLVLEMSTDMVRWSLDKKRRVRLAFSTRHYGTIINPTKGNIAKDLVAYGTATIAAAGLLVFVSGLFVFFAS</sequence>
<accession>A0ABX8GYW6</accession>
<protein>
    <submittedName>
        <fullName evidence="2">Uncharacterized protein</fullName>
    </submittedName>
</protein>
<keyword evidence="3" id="KW-1185">Reference proteome</keyword>
<evidence type="ECO:0000313" key="2">
    <source>
        <dbReference type="EMBL" id="QWG08741.1"/>
    </source>
</evidence>
<organism evidence="2 3">
    <name type="scientific">Flammeovirga kamogawensis</name>
    <dbReference type="NCBI Taxonomy" id="373891"/>
    <lineage>
        <taxon>Bacteria</taxon>
        <taxon>Pseudomonadati</taxon>
        <taxon>Bacteroidota</taxon>
        <taxon>Cytophagia</taxon>
        <taxon>Cytophagales</taxon>
        <taxon>Flammeovirgaceae</taxon>
        <taxon>Flammeovirga</taxon>
    </lineage>
</organism>
<dbReference type="EMBL" id="CP076128">
    <property type="protein sequence ID" value="QWG08741.1"/>
    <property type="molecule type" value="Genomic_DNA"/>
</dbReference>
<dbReference type="RefSeq" id="WP_144072653.1">
    <property type="nucleotide sequence ID" value="NZ_CP076128.1"/>
</dbReference>
<proteinExistence type="predicted"/>
<reference evidence="2 3" key="1">
    <citation type="submission" date="2021-05" db="EMBL/GenBank/DDBJ databases">
        <title>Comparative genomic studies on the polysaccharide-degrading batcterial strains of the Flammeovirga genus.</title>
        <authorList>
            <person name="Zewei F."/>
            <person name="Zheng Z."/>
            <person name="Yu L."/>
            <person name="Ruyue G."/>
            <person name="Yanhong M."/>
            <person name="Yuanyuan C."/>
            <person name="Jingyan G."/>
            <person name="Wenjun H."/>
        </authorList>
    </citation>
    <scope>NUCLEOTIDE SEQUENCE [LARGE SCALE GENOMIC DNA]</scope>
    <source>
        <strain evidence="2 3">YS10</strain>
    </source>
</reference>
<feature type="transmembrane region" description="Helical" evidence="1">
    <location>
        <begin position="90"/>
        <end position="115"/>
    </location>
</feature>
<keyword evidence="1" id="KW-1133">Transmembrane helix</keyword>
<keyword evidence="1" id="KW-0812">Transmembrane</keyword>